<keyword evidence="5" id="KW-1185">Reference proteome</keyword>
<evidence type="ECO:0000313" key="4">
    <source>
        <dbReference type="EMBL" id="KIW02501.1"/>
    </source>
</evidence>
<dbReference type="InterPro" id="IPR001138">
    <property type="entry name" value="Zn2Cys6_DnaBD"/>
</dbReference>
<feature type="domain" description="Zn(2)-C6 fungal-type" evidence="3">
    <location>
        <begin position="15"/>
        <end position="44"/>
    </location>
</feature>
<evidence type="ECO:0000259" key="3">
    <source>
        <dbReference type="PROSITE" id="PS50048"/>
    </source>
</evidence>
<dbReference type="CDD" id="cd00067">
    <property type="entry name" value="GAL4"/>
    <property type="match status" value="1"/>
</dbReference>
<dbReference type="PANTHER" id="PTHR47655">
    <property type="entry name" value="QUINIC ACID UTILIZATION ACTIVATOR"/>
    <property type="match status" value="1"/>
</dbReference>
<dbReference type="SUPFAM" id="SSF57701">
    <property type="entry name" value="Zn2/Cys6 DNA-binding domain"/>
    <property type="match status" value="1"/>
</dbReference>
<proteinExistence type="predicted"/>
<dbReference type="Gene3D" id="4.10.240.10">
    <property type="entry name" value="Zn(2)-C6 fungal-type DNA-binding domain"/>
    <property type="match status" value="1"/>
</dbReference>
<protein>
    <recommendedName>
        <fullName evidence="3">Zn(2)-C6 fungal-type domain-containing protein</fullName>
    </recommendedName>
</protein>
<feature type="compositionally biased region" description="Polar residues" evidence="2">
    <location>
        <begin position="129"/>
        <end position="138"/>
    </location>
</feature>
<dbReference type="HOGENOM" id="CLU_1284160_0_0_1"/>
<dbReference type="AlphaFoldDB" id="A0A0D1XJN6"/>
<name>A0A0D1XJN6_9PEZI</name>
<gene>
    <name evidence="4" type="ORF">PV09_06301</name>
</gene>
<dbReference type="PROSITE" id="PS50048">
    <property type="entry name" value="ZN2_CY6_FUNGAL_2"/>
    <property type="match status" value="1"/>
</dbReference>
<keyword evidence="1" id="KW-0539">Nucleus</keyword>
<dbReference type="RefSeq" id="XP_016212370.1">
    <property type="nucleotide sequence ID" value="XM_016359922.1"/>
</dbReference>
<evidence type="ECO:0000256" key="1">
    <source>
        <dbReference type="ARBA" id="ARBA00023242"/>
    </source>
</evidence>
<dbReference type="GeneID" id="27314274"/>
<dbReference type="Proteomes" id="UP000053259">
    <property type="component" value="Unassembled WGS sequence"/>
</dbReference>
<dbReference type="GO" id="GO:0008270">
    <property type="term" value="F:zinc ion binding"/>
    <property type="evidence" value="ECO:0007669"/>
    <property type="project" value="InterPro"/>
</dbReference>
<dbReference type="PANTHER" id="PTHR47655:SF3">
    <property type="entry name" value="ZN(II)2CYS6 TRANSCRIPTION FACTOR (EUROFUNG)"/>
    <property type="match status" value="1"/>
</dbReference>
<evidence type="ECO:0000313" key="5">
    <source>
        <dbReference type="Proteomes" id="UP000053259"/>
    </source>
</evidence>
<dbReference type="InterPro" id="IPR052783">
    <property type="entry name" value="Metabolic/Drug-Res_Regulator"/>
</dbReference>
<dbReference type="STRING" id="253628.A0A0D1XJN6"/>
<dbReference type="PROSITE" id="PS00463">
    <property type="entry name" value="ZN2_CY6_FUNGAL_1"/>
    <property type="match status" value="1"/>
</dbReference>
<dbReference type="InParanoid" id="A0A0D1XJN6"/>
<reference evidence="4 5" key="1">
    <citation type="submission" date="2015-01" db="EMBL/GenBank/DDBJ databases">
        <title>The Genome Sequence of Ochroconis gallopava CBS43764.</title>
        <authorList>
            <consortium name="The Broad Institute Genomics Platform"/>
            <person name="Cuomo C."/>
            <person name="de Hoog S."/>
            <person name="Gorbushina A."/>
            <person name="Stielow B."/>
            <person name="Teixiera M."/>
            <person name="Abouelleil A."/>
            <person name="Chapman S.B."/>
            <person name="Priest M."/>
            <person name="Young S.K."/>
            <person name="Wortman J."/>
            <person name="Nusbaum C."/>
            <person name="Birren B."/>
        </authorList>
    </citation>
    <scope>NUCLEOTIDE SEQUENCE [LARGE SCALE GENOMIC DNA]</scope>
    <source>
        <strain evidence="4 5">CBS 43764</strain>
    </source>
</reference>
<feature type="region of interest" description="Disordered" evidence="2">
    <location>
        <begin position="115"/>
        <end position="140"/>
    </location>
</feature>
<dbReference type="InterPro" id="IPR036864">
    <property type="entry name" value="Zn2-C6_fun-type_DNA-bd_sf"/>
</dbReference>
<dbReference type="OrthoDB" id="4151048at2759"/>
<dbReference type="GO" id="GO:0000981">
    <property type="term" value="F:DNA-binding transcription factor activity, RNA polymerase II-specific"/>
    <property type="evidence" value="ECO:0007669"/>
    <property type="project" value="InterPro"/>
</dbReference>
<dbReference type="VEuPathDB" id="FungiDB:PV09_06301"/>
<dbReference type="EMBL" id="KN847549">
    <property type="protein sequence ID" value="KIW02501.1"/>
    <property type="molecule type" value="Genomic_DNA"/>
</dbReference>
<dbReference type="SMART" id="SM00066">
    <property type="entry name" value="GAL4"/>
    <property type="match status" value="1"/>
</dbReference>
<accession>A0A0D1XJN6</accession>
<sequence>MNPTDTKPRNRVRHACQSCRIRKTKCDGHEPCERCKTQDLICSFSTAPKSKIVYPVGLTTMIMEENQTLKAGLREAFRRLVECEFYKNQQNFQVADVKSIHEILKTLNVPLHASDTADNASMSPPDLSQDLSVPSDSGDSPVREVDTMLLDIGHGNESPYEDDGAFVDHPSGLSNFLREQEYGVLDNSYWDLSELGFQSSLPGMQKASTEFCWEF</sequence>
<organism evidence="4 5">
    <name type="scientific">Verruconis gallopava</name>
    <dbReference type="NCBI Taxonomy" id="253628"/>
    <lineage>
        <taxon>Eukaryota</taxon>
        <taxon>Fungi</taxon>
        <taxon>Dikarya</taxon>
        <taxon>Ascomycota</taxon>
        <taxon>Pezizomycotina</taxon>
        <taxon>Dothideomycetes</taxon>
        <taxon>Pleosporomycetidae</taxon>
        <taxon>Venturiales</taxon>
        <taxon>Sympoventuriaceae</taxon>
        <taxon>Verruconis</taxon>
    </lineage>
</organism>
<evidence type="ECO:0000256" key="2">
    <source>
        <dbReference type="SAM" id="MobiDB-lite"/>
    </source>
</evidence>
<dbReference type="Pfam" id="PF00172">
    <property type="entry name" value="Zn_clus"/>
    <property type="match status" value="1"/>
</dbReference>